<dbReference type="InterPro" id="IPR052913">
    <property type="entry name" value="Glycopeptide_resist_protein"/>
</dbReference>
<name>A0A938ZD29_9FIRM</name>
<dbReference type="Pfam" id="PF04294">
    <property type="entry name" value="VanW"/>
    <property type="match status" value="1"/>
</dbReference>
<sequence>MTKMGKKKKKKKGLVAALSVVAVIVLLAAAYGIFCLIIEDDKIWADASINGVNIQGMSKKEAAQTVEQKFEEDYKDTAVTVELDGQQYTMNVFPMLGMDASAEIEKAYEKGHGNLLVRGLEWVEMKRGKAEKLSYDVQPTVAHPDEVEGIVQASGIQDYNSMQDTTYEVTDTGLIVHKGISGTRPDVDALKQQIQTNVTAMNFQDVISCPTAENQLTEPDFAGIASQIYTEPVNATLDPDNGYSVVASKNGTSMDADSAKAEYESAEENTDITIPFTFTEPEITTEKMNANLFKDTLGSYSSSAAGGTSGRIHNVGLTASICNGQIVLPGETFSFNGVVGDTTAEKGYQEAAGYQDGKVVQVLGGGECQVSSTLFSAILYTDLDVLERANHSMPVHYVPSGMDATVFWDSPDFKFENNHKYPVKIVMNMDSSDTLTVKILGTKENDYTIEPRVEQIDEMSNVTYRDYKDASGNVVKSESVCASKYKPLNSGS</sequence>
<dbReference type="InterPro" id="IPR007391">
    <property type="entry name" value="Vancomycin_resist_VanW"/>
</dbReference>
<dbReference type="AlphaFoldDB" id="A0A938ZD29"/>
<accession>A0A938ZD29</accession>
<protein>
    <submittedName>
        <fullName evidence="1">VanW family protein</fullName>
    </submittedName>
</protein>
<comment type="caution">
    <text evidence="1">The sequence shown here is derived from an EMBL/GenBank/DDBJ whole genome shotgun (WGS) entry which is preliminary data.</text>
</comment>
<evidence type="ECO:0000313" key="1">
    <source>
        <dbReference type="EMBL" id="MBN2953038.1"/>
    </source>
</evidence>
<dbReference type="PANTHER" id="PTHR35788">
    <property type="entry name" value="EXPORTED PROTEIN-RELATED"/>
    <property type="match status" value="1"/>
</dbReference>
<gene>
    <name evidence="1" type="ORF">JTJ23_05465</name>
</gene>
<dbReference type="PANTHER" id="PTHR35788:SF1">
    <property type="entry name" value="EXPORTED PROTEIN"/>
    <property type="match status" value="1"/>
</dbReference>
<dbReference type="EMBL" id="JAFHBD010000018">
    <property type="protein sequence ID" value="MBN2953038.1"/>
    <property type="molecule type" value="Genomic_DNA"/>
</dbReference>
<evidence type="ECO:0000313" key="2">
    <source>
        <dbReference type="Proteomes" id="UP000737612"/>
    </source>
</evidence>
<organism evidence="1 2">
    <name type="scientific">Fusicatenibacter saccharivorans</name>
    <dbReference type="NCBI Taxonomy" id="1150298"/>
    <lineage>
        <taxon>Bacteria</taxon>
        <taxon>Bacillati</taxon>
        <taxon>Bacillota</taxon>
        <taxon>Clostridia</taxon>
        <taxon>Lachnospirales</taxon>
        <taxon>Lachnospiraceae</taxon>
        <taxon>Fusicatenibacter</taxon>
    </lineage>
</organism>
<proteinExistence type="predicted"/>
<dbReference type="Proteomes" id="UP000737612">
    <property type="component" value="Unassembled WGS sequence"/>
</dbReference>
<reference evidence="1" key="1">
    <citation type="submission" date="2021-02" db="EMBL/GenBank/DDBJ databases">
        <title>Metagenome-assembled genomes from human diarrheal sample B26.</title>
        <authorList>
            <person name="Ateba T.P."/>
            <person name="Alayande K.A."/>
            <person name="Mwanza M."/>
        </authorList>
    </citation>
    <scope>NUCLEOTIDE SEQUENCE</scope>
    <source>
        <strain evidence="1">06WH</strain>
    </source>
</reference>